<sequence length="276" mass="31688">MAKQSGILTLENLQLEYDNTMILYIQAQENYNSALNNIDKKKFVTLSGKTYWGTGAIQQKTGSSISECSALCSNDAKCKGATFDSKDNTCWTRSGSSSLTTGSSTQTAIISEVTNAALNLQNLNDKLLSYIDQMKNYKFENGNTTSPEQTELDTDVNDENNNLKAQYNILLEDRKKIKEILDEFSRINMDNQNMELYNTQNRIFYMMWCYLAFIFIIIFVKIVFYPEMVVRWGSFVLYTMIGAILLMLVHFLKSFSVFFIFLLIIFSFGIIMILFR</sequence>
<feature type="domain" description="Apple" evidence="3">
    <location>
        <begin position="43"/>
        <end position="99"/>
    </location>
</feature>
<protein>
    <recommendedName>
        <fullName evidence="3">Apple domain-containing protein</fullName>
    </recommendedName>
</protein>
<dbReference type="EMBL" id="MN739917">
    <property type="protein sequence ID" value="QHT77443.1"/>
    <property type="molecule type" value="Genomic_DNA"/>
</dbReference>
<reference evidence="4" key="1">
    <citation type="journal article" date="2020" name="Nature">
        <title>Giant virus diversity and host interactions through global metagenomics.</title>
        <authorList>
            <person name="Schulz F."/>
            <person name="Roux S."/>
            <person name="Paez-Espino D."/>
            <person name="Jungbluth S."/>
            <person name="Walsh D.A."/>
            <person name="Denef V.J."/>
            <person name="McMahon K.D."/>
            <person name="Konstantinidis K.T."/>
            <person name="Eloe-Fadrosh E.A."/>
            <person name="Kyrpides N.C."/>
            <person name="Woyke T."/>
        </authorList>
    </citation>
    <scope>NUCLEOTIDE SEQUENCE</scope>
    <source>
        <strain evidence="4">GVMAG-M-3300023179-86</strain>
    </source>
</reference>
<keyword evidence="2" id="KW-0472">Membrane</keyword>
<dbReference type="AlphaFoldDB" id="A0A6C0HBS0"/>
<organism evidence="4">
    <name type="scientific">viral metagenome</name>
    <dbReference type="NCBI Taxonomy" id="1070528"/>
    <lineage>
        <taxon>unclassified sequences</taxon>
        <taxon>metagenomes</taxon>
        <taxon>organismal metagenomes</taxon>
    </lineage>
</organism>
<evidence type="ECO:0000256" key="2">
    <source>
        <dbReference type="SAM" id="Phobius"/>
    </source>
</evidence>
<feature type="transmembrane region" description="Helical" evidence="2">
    <location>
        <begin position="258"/>
        <end position="275"/>
    </location>
</feature>
<evidence type="ECO:0000313" key="4">
    <source>
        <dbReference type="EMBL" id="QHT77443.1"/>
    </source>
</evidence>
<evidence type="ECO:0000259" key="3">
    <source>
        <dbReference type="Pfam" id="PF00024"/>
    </source>
</evidence>
<dbReference type="InterPro" id="IPR003609">
    <property type="entry name" value="Pan_app"/>
</dbReference>
<accession>A0A6C0HBS0</accession>
<name>A0A6C0HBS0_9ZZZZ</name>
<dbReference type="SUPFAM" id="SSF57414">
    <property type="entry name" value="Hairpin loop containing domain-like"/>
    <property type="match status" value="1"/>
</dbReference>
<keyword evidence="1" id="KW-0175">Coiled coil</keyword>
<dbReference type="Pfam" id="PF00024">
    <property type="entry name" value="PAN_1"/>
    <property type="match status" value="1"/>
</dbReference>
<keyword evidence="2" id="KW-0812">Transmembrane</keyword>
<feature type="coiled-coil region" evidence="1">
    <location>
        <begin position="120"/>
        <end position="180"/>
    </location>
</feature>
<proteinExistence type="predicted"/>
<keyword evidence="2" id="KW-1133">Transmembrane helix</keyword>
<feature type="transmembrane region" description="Helical" evidence="2">
    <location>
        <begin position="235"/>
        <end position="252"/>
    </location>
</feature>
<evidence type="ECO:0000256" key="1">
    <source>
        <dbReference type="SAM" id="Coils"/>
    </source>
</evidence>
<feature type="transmembrane region" description="Helical" evidence="2">
    <location>
        <begin position="203"/>
        <end position="223"/>
    </location>
</feature>
<dbReference type="Gene3D" id="3.50.4.10">
    <property type="entry name" value="Hepatocyte Growth Factor"/>
    <property type="match status" value="1"/>
</dbReference>